<proteinExistence type="inferred from homology"/>
<dbReference type="EC" id="3.4.19.12" evidence="7"/>
<dbReference type="PANTHER" id="PTHR21646:SF24">
    <property type="entry name" value="UBIQUITIN CARBOXYL-TERMINAL HYDROLASE"/>
    <property type="match status" value="1"/>
</dbReference>
<evidence type="ECO:0000313" key="11">
    <source>
        <dbReference type="EMBL" id="CAG78263.1"/>
    </source>
</evidence>
<evidence type="ECO:0000313" key="12">
    <source>
        <dbReference type="Proteomes" id="UP000001300"/>
    </source>
</evidence>
<sequence length="992" mass="111194">MSSAVHYAALSPHRGCGLSLSPQLRDDVSHCATQGGAKPNNHGQPHTNHHFQLNRTPVVPMRYTNLEELGKAARQATGAVSGFKPKRMVDLALSQIEQYKQMLEMDLELAAYHIFQAREILFVCIPRHPDYDKFQAKKGPFHETYVELCDLAETDRRVLELISTVKGKYVREKTSGVRRQSNDDLLQSIDDTIRGFSHLDVQQQSAPPTETDPLKDKLEKLRGRSPEVQRATLTTNGSSTTTTKNGVMPPPKISPPPVPVPQNGGYVRQSYVGPASVPSPPPHSVTPPTPPRHTITLKAPQLISYLGHAPETLLLLDIRPRADFQKCHIAAPNVVCVEPHLLEADMTDEQVEEKMLAALTTEEFERFMARSAFEIVVFYDQNSTSYQTRPLKILLKALYSQAFKRPLQRPPCLLVGGLDEWRHSGAATSFIDTRSPLQQRAELARTQTDPTPVASYDPNRVYSHPYASNYASYAYSYGPNQSSPTPPPVPTTPPPKPPSAMSSSSSLNLPQSMALSSSTSLPDPSSYKNQMYSCHPYLNEPLPESRHHTHGVSQPAQAARSSHGYYSHALPQLSVNTASSPIKQPPSAYSPKEKHNGEFPSYKSVRQPIPQSPYLPHLAPMSGSPPPMSLTFTTGLKNLGNTCYINCIIQCLATSQLTKIIVNQAYKHRVNMKSKLGYKGALIAKYADLVQALVANAYPYLVPTSFKGIIAHVNSQFSGMEQHDCQEFLTFILDGLHEELNSVGDGQYKPRELTESEEKRREEMSVRIVSSLEWERYLKSASSFIVDEFQGQYQSKLQCTVCKMTSTTYTAFSSLTLPIPKYAGATLPTLYDCFNQFTQPELLEGENMWQCPTCKKPRPTIKSMKISRLPETLIIHLKRFDHSRGYGDKLNTFVTYPLEMDLTRYWPPPTSEDEPFLKKLLPRGQTAPFRYSLFGVANHYGTLRGGHYTSFCKRGKLGWCYFDDTVVNRNVNERAVVNKNAYVLFYQRRHNP</sequence>
<feature type="region of interest" description="Disordered" evidence="8">
    <location>
        <begin position="478"/>
        <end position="563"/>
    </location>
</feature>
<keyword evidence="4 7" id="KW-0833">Ubl conjugation pathway</keyword>
<dbReference type="VEuPathDB" id="FungiDB:YALI0_F15367g"/>
<feature type="compositionally biased region" description="Basic and acidic residues" evidence="8">
    <location>
        <begin position="212"/>
        <end position="227"/>
    </location>
</feature>
<feature type="compositionally biased region" description="Pro residues" evidence="8">
    <location>
        <begin position="248"/>
        <end position="260"/>
    </location>
</feature>
<dbReference type="EMBL" id="CR382132">
    <property type="protein sequence ID" value="CAG78263.1"/>
    <property type="molecule type" value="Genomic_DNA"/>
</dbReference>
<dbReference type="SMART" id="SM00450">
    <property type="entry name" value="RHOD"/>
    <property type="match status" value="1"/>
</dbReference>
<dbReference type="OMA" id="PFVHTYE"/>
<dbReference type="CDD" id="cd02674">
    <property type="entry name" value="Peptidase_C19R"/>
    <property type="match status" value="1"/>
</dbReference>
<dbReference type="Pfam" id="PF00581">
    <property type="entry name" value="Rhodanese"/>
    <property type="match status" value="1"/>
</dbReference>
<dbReference type="InterPro" id="IPR050185">
    <property type="entry name" value="Ub_carboxyl-term_hydrolase"/>
</dbReference>
<evidence type="ECO:0000259" key="10">
    <source>
        <dbReference type="PROSITE" id="PS50235"/>
    </source>
</evidence>
<dbReference type="AlphaFoldDB" id="Q6C1K8"/>
<dbReference type="Gene3D" id="3.90.70.10">
    <property type="entry name" value="Cysteine proteinases"/>
    <property type="match status" value="1"/>
</dbReference>
<accession>Q6C1K8</accession>
<feature type="compositionally biased region" description="Polar residues" evidence="8">
    <location>
        <begin position="41"/>
        <end position="51"/>
    </location>
</feature>
<dbReference type="Pfam" id="PF00443">
    <property type="entry name" value="UCH"/>
    <property type="match status" value="1"/>
</dbReference>
<keyword evidence="5 7" id="KW-0378">Hydrolase</keyword>
<dbReference type="InterPro" id="IPR028889">
    <property type="entry name" value="USP"/>
</dbReference>
<feature type="compositionally biased region" description="Low complexity" evidence="8">
    <location>
        <begin position="232"/>
        <end position="247"/>
    </location>
</feature>
<dbReference type="InParanoid" id="Q6C1K8"/>
<reference evidence="11 12" key="1">
    <citation type="journal article" date="2004" name="Nature">
        <title>Genome evolution in yeasts.</title>
        <authorList>
            <consortium name="Genolevures"/>
            <person name="Dujon B."/>
            <person name="Sherman D."/>
            <person name="Fischer G."/>
            <person name="Durrens P."/>
            <person name="Casaregola S."/>
            <person name="Lafontaine I."/>
            <person name="de Montigny J."/>
            <person name="Marck C."/>
            <person name="Neuveglise C."/>
            <person name="Talla E."/>
            <person name="Goffard N."/>
            <person name="Frangeul L."/>
            <person name="Aigle M."/>
            <person name="Anthouard V."/>
            <person name="Babour A."/>
            <person name="Barbe V."/>
            <person name="Barnay S."/>
            <person name="Blanchin S."/>
            <person name="Beckerich J.M."/>
            <person name="Beyne E."/>
            <person name="Bleykasten C."/>
            <person name="Boisrame A."/>
            <person name="Boyer J."/>
            <person name="Cattolico L."/>
            <person name="Confanioleri F."/>
            <person name="de Daruvar A."/>
            <person name="Despons L."/>
            <person name="Fabre E."/>
            <person name="Fairhead C."/>
            <person name="Ferry-Dumazet H."/>
            <person name="Groppi A."/>
            <person name="Hantraye F."/>
            <person name="Hennequin C."/>
            <person name="Jauniaux N."/>
            <person name="Joyet P."/>
            <person name="Kachouri R."/>
            <person name="Kerrest A."/>
            <person name="Koszul R."/>
            <person name="Lemaire M."/>
            <person name="Lesur I."/>
            <person name="Ma L."/>
            <person name="Muller H."/>
            <person name="Nicaud J.M."/>
            <person name="Nikolski M."/>
            <person name="Oztas S."/>
            <person name="Ozier-Kalogeropoulos O."/>
            <person name="Pellenz S."/>
            <person name="Potier S."/>
            <person name="Richard G.F."/>
            <person name="Straub M.L."/>
            <person name="Suleau A."/>
            <person name="Swennene D."/>
            <person name="Tekaia F."/>
            <person name="Wesolowski-Louvel M."/>
            <person name="Westhof E."/>
            <person name="Wirth B."/>
            <person name="Zeniou-Meyer M."/>
            <person name="Zivanovic I."/>
            <person name="Bolotin-Fukuhara M."/>
            <person name="Thierry A."/>
            <person name="Bouchier C."/>
            <person name="Caudron B."/>
            <person name="Scarpelli C."/>
            <person name="Gaillardin C."/>
            <person name="Weissenbach J."/>
            <person name="Wincker P."/>
            <person name="Souciet J.L."/>
        </authorList>
    </citation>
    <scope>NUCLEOTIDE SEQUENCE [LARGE SCALE GENOMIC DNA]</scope>
    <source>
        <strain evidence="12">CLIB 122 / E 150</strain>
    </source>
</reference>
<feature type="domain" description="USP" evidence="10">
    <location>
        <begin position="634"/>
        <end position="989"/>
    </location>
</feature>
<keyword evidence="3 7" id="KW-0645">Protease</keyword>
<comment type="similarity">
    <text evidence="2 7">Belongs to the peptidase C19 family.</text>
</comment>
<keyword evidence="6 7" id="KW-0788">Thiol protease</keyword>
<dbReference type="GO" id="GO:0004843">
    <property type="term" value="F:cysteine-type deubiquitinase activity"/>
    <property type="evidence" value="ECO:0007669"/>
    <property type="project" value="UniProtKB-UniRule"/>
</dbReference>
<gene>
    <name evidence="11" type="ORF">YALI0_F15367g</name>
</gene>
<feature type="compositionally biased region" description="Pro residues" evidence="8">
    <location>
        <begin position="484"/>
        <end position="498"/>
    </location>
</feature>
<dbReference type="GO" id="GO:0016579">
    <property type="term" value="P:protein deubiquitination"/>
    <property type="evidence" value="ECO:0007669"/>
    <property type="project" value="InterPro"/>
</dbReference>
<evidence type="ECO:0000256" key="6">
    <source>
        <dbReference type="ARBA" id="ARBA00022807"/>
    </source>
</evidence>
<feature type="region of interest" description="Disordered" evidence="8">
    <location>
        <begin position="30"/>
        <end position="51"/>
    </location>
</feature>
<dbReference type="PANTHER" id="PTHR21646">
    <property type="entry name" value="UBIQUITIN CARBOXYL-TERMINAL HYDROLASE"/>
    <property type="match status" value="1"/>
</dbReference>
<dbReference type="PROSITE" id="PS00973">
    <property type="entry name" value="USP_2"/>
    <property type="match status" value="1"/>
</dbReference>
<evidence type="ECO:0000256" key="8">
    <source>
        <dbReference type="SAM" id="MobiDB-lite"/>
    </source>
</evidence>
<dbReference type="InterPro" id="IPR001763">
    <property type="entry name" value="Rhodanese-like_dom"/>
</dbReference>
<evidence type="ECO:0000256" key="3">
    <source>
        <dbReference type="ARBA" id="ARBA00022670"/>
    </source>
</evidence>
<protein>
    <recommendedName>
        <fullName evidence="7">Ubiquitin carboxyl-terminal hydrolase</fullName>
        <ecNumber evidence="7">3.4.19.12</ecNumber>
    </recommendedName>
</protein>
<feature type="compositionally biased region" description="Polar residues" evidence="8">
    <location>
        <begin position="551"/>
        <end position="560"/>
    </location>
</feature>
<evidence type="ECO:0000256" key="7">
    <source>
        <dbReference type="RuleBase" id="RU366025"/>
    </source>
</evidence>
<dbReference type="SUPFAM" id="SSF52821">
    <property type="entry name" value="Rhodanese/Cell cycle control phosphatase"/>
    <property type="match status" value="1"/>
</dbReference>
<dbReference type="SUPFAM" id="SSF54001">
    <property type="entry name" value="Cysteine proteinases"/>
    <property type="match status" value="1"/>
</dbReference>
<dbReference type="InterPro" id="IPR001394">
    <property type="entry name" value="Peptidase_C19_UCH"/>
</dbReference>
<evidence type="ECO:0000256" key="2">
    <source>
        <dbReference type="ARBA" id="ARBA00009085"/>
    </source>
</evidence>
<keyword evidence="12" id="KW-1185">Reference proteome</keyword>
<dbReference type="Proteomes" id="UP000001300">
    <property type="component" value="Chromosome F"/>
</dbReference>
<feature type="domain" description="Rhodanese" evidence="9">
    <location>
        <begin position="309"/>
        <end position="430"/>
    </location>
</feature>
<feature type="region of interest" description="Disordered" evidence="8">
    <location>
        <begin position="200"/>
        <end position="263"/>
    </location>
</feature>
<evidence type="ECO:0000259" key="9">
    <source>
        <dbReference type="PROSITE" id="PS50206"/>
    </source>
</evidence>
<dbReference type="PROSITE" id="PS50235">
    <property type="entry name" value="USP_3"/>
    <property type="match status" value="1"/>
</dbReference>
<dbReference type="PROSITE" id="PS00972">
    <property type="entry name" value="USP_1"/>
    <property type="match status" value="1"/>
</dbReference>
<organism evidence="11 12">
    <name type="scientific">Yarrowia lipolytica (strain CLIB 122 / E 150)</name>
    <name type="common">Yeast</name>
    <name type="synonym">Candida lipolytica</name>
    <dbReference type="NCBI Taxonomy" id="284591"/>
    <lineage>
        <taxon>Eukaryota</taxon>
        <taxon>Fungi</taxon>
        <taxon>Dikarya</taxon>
        <taxon>Ascomycota</taxon>
        <taxon>Saccharomycotina</taxon>
        <taxon>Dipodascomycetes</taxon>
        <taxon>Dipodascales</taxon>
        <taxon>Dipodascales incertae sedis</taxon>
        <taxon>Yarrowia</taxon>
    </lineage>
</organism>
<dbReference type="HOGENOM" id="CLU_005922_0_0_1"/>
<feature type="region of interest" description="Disordered" evidence="8">
    <location>
        <begin position="577"/>
        <end position="603"/>
    </location>
</feature>
<dbReference type="InterPro" id="IPR018200">
    <property type="entry name" value="USP_CS"/>
</dbReference>
<dbReference type="InterPro" id="IPR036873">
    <property type="entry name" value="Rhodanese-like_dom_sf"/>
</dbReference>
<comment type="catalytic activity">
    <reaction evidence="1 7">
        <text>Thiol-dependent hydrolysis of ester, thioester, amide, peptide and isopeptide bonds formed by the C-terminal Gly of ubiquitin (a 76-residue protein attached to proteins as an intracellular targeting signal).</text>
        <dbReference type="EC" id="3.4.19.12"/>
    </reaction>
</comment>
<evidence type="ECO:0000256" key="5">
    <source>
        <dbReference type="ARBA" id="ARBA00022801"/>
    </source>
</evidence>
<evidence type="ECO:0000256" key="4">
    <source>
        <dbReference type="ARBA" id="ARBA00022786"/>
    </source>
</evidence>
<evidence type="ECO:0000256" key="1">
    <source>
        <dbReference type="ARBA" id="ARBA00000707"/>
    </source>
</evidence>
<dbReference type="FunCoup" id="Q6C1K8">
    <property type="interactions" value="147"/>
</dbReference>
<dbReference type="GO" id="GO:0006508">
    <property type="term" value="P:proteolysis"/>
    <property type="evidence" value="ECO:0007669"/>
    <property type="project" value="UniProtKB-KW"/>
</dbReference>
<name>Q6C1K8_YARLI</name>
<dbReference type="Gene3D" id="3.40.250.10">
    <property type="entry name" value="Rhodanese-like domain"/>
    <property type="match status" value="1"/>
</dbReference>
<feature type="compositionally biased region" description="Low complexity" evidence="8">
    <location>
        <begin position="499"/>
        <end position="526"/>
    </location>
</feature>
<dbReference type="RefSeq" id="XP_505454.3">
    <property type="nucleotide sequence ID" value="XM_505454.3"/>
</dbReference>
<dbReference type="InterPro" id="IPR038765">
    <property type="entry name" value="Papain-like_cys_pep_sf"/>
</dbReference>
<dbReference type="STRING" id="284591.Q6C1K8"/>
<dbReference type="PROSITE" id="PS50206">
    <property type="entry name" value="RHODANESE_3"/>
    <property type="match status" value="1"/>
</dbReference>
<dbReference type="KEGG" id="yli:2908061"/>
<dbReference type="OrthoDB" id="292964at2759"/>